<comment type="caution">
    <text evidence="1">The sequence shown here is derived from an EMBL/GenBank/DDBJ whole genome shotgun (WGS) entry which is preliminary data.</text>
</comment>
<proteinExistence type="predicted"/>
<gene>
    <name evidence="1" type="ORF">ACFSQZ_09595</name>
</gene>
<organism evidence="1 2">
    <name type="scientific">Rubritalea spongiae</name>
    <dbReference type="NCBI Taxonomy" id="430797"/>
    <lineage>
        <taxon>Bacteria</taxon>
        <taxon>Pseudomonadati</taxon>
        <taxon>Verrucomicrobiota</taxon>
        <taxon>Verrucomicrobiia</taxon>
        <taxon>Verrucomicrobiales</taxon>
        <taxon>Rubritaleaceae</taxon>
        <taxon>Rubritalea</taxon>
    </lineage>
</organism>
<protein>
    <recommendedName>
        <fullName evidence="3">Four helix bundle protein</fullName>
    </recommendedName>
</protein>
<sequence>MNTSELKLRTFQFYLRVLNLIKALPSGVGMFRLGDQVFGSGANYRAALKAKY</sequence>
<evidence type="ECO:0000313" key="1">
    <source>
        <dbReference type="EMBL" id="MFD2276720.1"/>
    </source>
</evidence>
<name>A0ABW5E4Y3_9BACT</name>
<dbReference type="EMBL" id="JBHUJC010000026">
    <property type="protein sequence ID" value="MFD2276720.1"/>
    <property type="molecule type" value="Genomic_DNA"/>
</dbReference>
<evidence type="ECO:0000313" key="2">
    <source>
        <dbReference type="Proteomes" id="UP001597297"/>
    </source>
</evidence>
<dbReference type="RefSeq" id="WP_377094677.1">
    <property type="nucleotide sequence ID" value="NZ_JBHSJM010000001.1"/>
</dbReference>
<accession>A0ABW5E4Y3</accession>
<dbReference type="Proteomes" id="UP001597297">
    <property type="component" value="Unassembled WGS sequence"/>
</dbReference>
<keyword evidence="2" id="KW-1185">Reference proteome</keyword>
<reference evidence="2" key="1">
    <citation type="journal article" date="2019" name="Int. J. Syst. Evol. Microbiol.">
        <title>The Global Catalogue of Microorganisms (GCM) 10K type strain sequencing project: providing services to taxonomists for standard genome sequencing and annotation.</title>
        <authorList>
            <consortium name="The Broad Institute Genomics Platform"/>
            <consortium name="The Broad Institute Genome Sequencing Center for Infectious Disease"/>
            <person name="Wu L."/>
            <person name="Ma J."/>
        </authorList>
    </citation>
    <scope>NUCLEOTIDE SEQUENCE [LARGE SCALE GENOMIC DNA]</scope>
    <source>
        <strain evidence="2">JCM 16545</strain>
    </source>
</reference>
<evidence type="ECO:0008006" key="3">
    <source>
        <dbReference type="Google" id="ProtNLM"/>
    </source>
</evidence>